<reference evidence="1" key="2">
    <citation type="submission" date="2015-07" db="EMBL/GenBank/DDBJ databases">
        <authorList>
            <person name="Noorani M."/>
        </authorList>
    </citation>
    <scope>NUCLEOTIDE SEQUENCE</scope>
    <source>
        <strain evidence="1">Yugu1</strain>
    </source>
</reference>
<protein>
    <submittedName>
        <fullName evidence="1">Uncharacterized protein</fullName>
    </submittedName>
</protein>
<gene>
    <name evidence="1" type="ORF">SETIT_9G089300v2</name>
</gene>
<dbReference type="AlphaFoldDB" id="A0A368SGD6"/>
<proteinExistence type="predicted"/>
<organism evidence="1">
    <name type="scientific">Setaria italica</name>
    <name type="common">Foxtail millet</name>
    <name type="synonym">Panicum italicum</name>
    <dbReference type="NCBI Taxonomy" id="4555"/>
    <lineage>
        <taxon>Eukaryota</taxon>
        <taxon>Viridiplantae</taxon>
        <taxon>Streptophyta</taxon>
        <taxon>Embryophyta</taxon>
        <taxon>Tracheophyta</taxon>
        <taxon>Spermatophyta</taxon>
        <taxon>Magnoliopsida</taxon>
        <taxon>Liliopsida</taxon>
        <taxon>Poales</taxon>
        <taxon>Poaceae</taxon>
        <taxon>PACMAD clade</taxon>
        <taxon>Panicoideae</taxon>
        <taxon>Panicodae</taxon>
        <taxon>Paniceae</taxon>
        <taxon>Cenchrinae</taxon>
        <taxon>Setaria</taxon>
    </lineage>
</organism>
<reference evidence="1" key="1">
    <citation type="journal article" date="2012" name="Nat. Biotechnol.">
        <title>Reference genome sequence of the model plant Setaria.</title>
        <authorList>
            <person name="Bennetzen J.L."/>
            <person name="Schmutz J."/>
            <person name="Wang H."/>
            <person name="Percifield R."/>
            <person name="Hawkins J."/>
            <person name="Pontaroli A.C."/>
            <person name="Estep M."/>
            <person name="Feng L."/>
            <person name="Vaughn J.N."/>
            <person name="Grimwood J."/>
            <person name="Jenkins J."/>
            <person name="Barry K."/>
            <person name="Lindquist E."/>
            <person name="Hellsten U."/>
            <person name="Deshpande S."/>
            <person name="Wang X."/>
            <person name="Wu X."/>
            <person name="Mitros T."/>
            <person name="Triplett J."/>
            <person name="Yang X."/>
            <person name="Ye C.Y."/>
            <person name="Mauro-Herrera M."/>
            <person name="Wang L."/>
            <person name="Li P."/>
            <person name="Sharma M."/>
            <person name="Sharma R."/>
            <person name="Ronald P.C."/>
            <person name="Panaud O."/>
            <person name="Kellogg E.A."/>
            <person name="Brutnell T.P."/>
            <person name="Doust A.N."/>
            <person name="Tuskan G.A."/>
            <person name="Rokhsar D."/>
            <person name="Devos K.M."/>
        </authorList>
    </citation>
    <scope>NUCLEOTIDE SEQUENCE [LARGE SCALE GENOMIC DNA]</scope>
    <source>
        <strain evidence="1">Yugu1</strain>
    </source>
</reference>
<dbReference type="EMBL" id="CM003536">
    <property type="protein sequence ID" value="RCV40860.1"/>
    <property type="molecule type" value="Genomic_DNA"/>
</dbReference>
<sequence length="99" mass="11628">MGEAAGKKLRRWDRLPITTWVASSMRLSQEDAKEGSSSSRLVKCRSWKQCYKRVSSLRLRHYLQAPFLVYQTNTSPRRSNKSYIILDIIHNRNVQNVPY</sequence>
<evidence type="ECO:0000313" key="1">
    <source>
        <dbReference type="EMBL" id="RCV40860.1"/>
    </source>
</evidence>
<name>A0A368SGD6_SETIT</name>
<accession>A0A368SGD6</accession>